<dbReference type="Pfam" id="PF00126">
    <property type="entry name" value="HTH_1"/>
    <property type="match status" value="1"/>
</dbReference>
<dbReference type="FunFam" id="1.10.10.10:FF:000001">
    <property type="entry name" value="LysR family transcriptional regulator"/>
    <property type="match status" value="1"/>
</dbReference>
<comment type="similarity">
    <text evidence="1">Belongs to the LysR transcriptional regulatory family.</text>
</comment>
<gene>
    <name evidence="6" type="ORF">DU506_14870</name>
</gene>
<keyword evidence="3" id="KW-0238">DNA-binding</keyword>
<evidence type="ECO:0000256" key="3">
    <source>
        <dbReference type="ARBA" id="ARBA00023125"/>
    </source>
</evidence>
<keyword evidence="7" id="KW-1185">Reference proteome</keyword>
<protein>
    <submittedName>
        <fullName evidence="6">LysR family transcriptional regulator</fullName>
    </submittedName>
</protein>
<dbReference type="AlphaFoldDB" id="A0A368TVC7"/>
<name>A0A368TVC7_9GAMM</name>
<dbReference type="InterPro" id="IPR000847">
    <property type="entry name" value="LysR_HTH_N"/>
</dbReference>
<reference evidence="6 7" key="1">
    <citation type="submission" date="2018-07" db="EMBL/GenBank/DDBJ databases">
        <title>Halomonas rutogse sp. nov., isolated from Lake TangqianCo on Tibetan Plateau.</title>
        <authorList>
            <person name="Lu H."/>
            <person name="Xing P."/>
            <person name="Wu Q."/>
        </authorList>
    </citation>
    <scope>NUCLEOTIDE SEQUENCE [LARGE SCALE GENOMIC DNA]</scope>
    <source>
        <strain evidence="6 7">TQ8S</strain>
    </source>
</reference>
<evidence type="ECO:0000259" key="5">
    <source>
        <dbReference type="PROSITE" id="PS50931"/>
    </source>
</evidence>
<dbReference type="GO" id="GO:0032993">
    <property type="term" value="C:protein-DNA complex"/>
    <property type="evidence" value="ECO:0007669"/>
    <property type="project" value="TreeGrafter"/>
</dbReference>
<dbReference type="EMBL" id="QPIJ01000040">
    <property type="protein sequence ID" value="RCV88306.1"/>
    <property type="molecule type" value="Genomic_DNA"/>
</dbReference>
<evidence type="ECO:0000256" key="1">
    <source>
        <dbReference type="ARBA" id="ARBA00009437"/>
    </source>
</evidence>
<dbReference type="InterPro" id="IPR036390">
    <property type="entry name" value="WH_DNA-bd_sf"/>
</dbReference>
<feature type="domain" description="HTH lysR-type" evidence="5">
    <location>
        <begin position="1"/>
        <end position="58"/>
    </location>
</feature>
<accession>A0A368TVC7</accession>
<dbReference type="OrthoDB" id="8850588at2"/>
<dbReference type="PROSITE" id="PS50931">
    <property type="entry name" value="HTH_LYSR"/>
    <property type="match status" value="1"/>
</dbReference>
<evidence type="ECO:0000313" key="7">
    <source>
        <dbReference type="Proteomes" id="UP000253204"/>
    </source>
</evidence>
<dbReference type="Proteomes" id="UP000253204">
    <property type="component" value="Unassembled WGS sequence"/>
</dbReference>
<evidence type="ECO:0000256" key="4">
    <source>
        <dbReference type="ARBA" id="ARBA00023163"/>
    </source>
</evidence>
<organism evidence="6 7">
    <name type="scientific">Vreelandella rituensis</name>
    <dbReference type="NCBI Taxonomy" id="2282306"/>
    <lineage>
        <taxon>Bacteria</taxon>
        <taxon>Pseudomonadati</taxon>
        <taxon>Pseudomonadota</taxon>
        <taxon>Gammaproteobacteria</taxon>
        <taxon>Oceanospirillales</taxon>
        <taxon>Halomonadaceae</taxon>
        <taxon>Vreelandella</taxon>
    </lineage>
</organism>
<dbReference type="SUPFAM" id="SSF46785">
    <property type="entry name" value="Winged helix' DNA-binding domain"/>
    <property type="match status" value="1"/>
</dbReference>
<dbReference type="PRINTS" id="PR00039">
    <property type="entry name" value="HTHLYSR"/>
</dbReference>
<dbReference type="SUPFAM" id="SSF53850">
    <property type="entry name" value="Periplasmic binding protein-like II"/>
    <property type="match status" value="1"/>
</dbReference>
<keyword evidence="4" id="KW-0804">Transcription</keyword>
<dbReference type="PANTHER" id="PTHR30346:SF17">
    <property type="entry name" value="LYSR FAMILY TRANSCRIPTIONAL REGULATOR"/>
    <property type="match status" value="1"/>
</dbReference>
<sequence>MELRQLRTFCIVAEELNLTRAAERLHITQPPLSRKIKSLENELGSNLFVRSSQGLALTATGHLLYEQACQLLDKVEATKMAIRRLEGHNKPLLSIGFVPSVFYDQLPMLARDLRRKDEVELTLAELTTVQQVQALKTGRIDIGFGRLRIDDPEIEQELLFDEPLLAALPEGHFLEKKTPSLEDLARFPLILFPAKPRPSLADMVQGLFHRRGIKIQIVQETNELQTALGLVSSGLGITLVPEQVQNVQRTGISYVRLADNSITTPVICSRRKGEAKSALVQEIITALIHHRYTIKNRVGNFDN</sequence>
<dbReference type="Pfam" id="PF03466">
    <property type="entry name" value="LysR_substrate"/>
    <property type="match status" value="1"/>
</dbReference>
<comment type="caution">
    <text evidence="6">The sequence shown here is derived from an EMBL/GenBank/DDBJ whole genome shotgun (WGS) entry which is preliminary data.</text>
</comment>
<dbReference type="InterPro" id="IPR005119">
    <property type="entry name" value="LysR_subst-bd"/>
</dbReference>
<dbReference type="PANTHER" id="PTHR30346">
    <property type="entry name" value="TRANSCRIPTIONAL DUAL REGULATOR HCAR-RELATED"/>
    <property type="match status" value="1"/>
</dbReference>
<evidence type="ECO:0000256" key="2">
    <source>
        <dbReference type="ARBA" id="ARBA00023015"/>
    </source>
</evidence>
<dbReference type="InterPro" id="IPR036388">
    <property type="entry name" value="WH-like_DNA-bd_sf"/>
</dbReference>
<evidence type="ECO:0000313" key="6">
    <source>
        <dbReference type="EMBL" id="RCV88306.1"/>
    </source>
</evidence>
<dbReference type="Gene3D" id="3.40.190.10">
    <property type="entry name" value="Periplasmic binding protein-like II"/>
    <property type="match status" value="2"/>
</dbReference>
<dbReference type="GO" id="GO:0003677">
    <property type="term" value="F:DNA binding"/>
    <property type="evidence" value="ECO:0007669"/>
    <property type="project" value="UniProtKB-KW"/>
</dbReference>
<dbReference type="GO" id="GO:0003700">
    <property type="term" value="F:DNA-binding transcription factor activity"/>
    <property type="evidence" value="ECO:0007669"/>
    <property type="project" value="InterPro"/>
</dbReference>
<dbReference type="RefSeq" id="WP_114487693.1">
    <property type="nucleotide sequence ID" value="NZ_CBCSHM010000038.1"/>
</dbReference>
<dbReference type="Gene3D" id="1.10.10.10">
    <property type="entry name" value="Winged helix-like DNA-binding domain superfamily/Winged helix DNA-binding domain"/>
    <property type="match status" value="1"/>
</dbReference>
<proteinExistence type="inferred from homology"/>
<keyword evidence="2" id="KW-0805">Transcription regulation</keyword>